<dbReference type="EMBL" id="KN837291">
    <property type="protein sequence ID" value="KIJ29073.1"/>
    <property type="molecule type" value="Genomic_DNA"/>
</dbReference>
<accession>A0A0C9THU3</accession>
<sequence>MATGTQPGNTTQSGLAPRTTRHTSNTPMPIDTVDPLSILADKGITQQNRMNIDDLAAAIESFGNFRKPDGRFGTTTAPMANTLQAVAVLLREAARQQINNSITKDDLLAAVSDIKATISSSLVQPKTTYAQALSGAGPTVSDPHTMLNTNIKDRQILISTRNVAPGSTMLTLPTRTLTDQFNDTLKAFFAQPQHSAYSMSKPIRGIFPGPLHTNLMHTVPGPPSTSPSLTPISKTESSPAPHHT</sequence>
<feature type="region of interest" description="Disordered" evidence="1">
    <location>
        <begin position="1"/>
        <end position="33"/>
    </location>
</feature>
<evidence type="ECO:0000256" key="1">
    <source>
        <dbReference type="SAM" id="MobiDB-lite"/>
    </source>
</evidence>
<dbReference type="Proteomes" id="UP000054279">
    <property type="component" value="Unassembled WGS sequence"/>
</dbReference>
<evidence type="ECO:0000313" key="3">
    <source>
        <dbReference type="Proteomes" id="UP000054279"/>
    </source>
</evidence>
<dbReference type="HOGENOM" id="CLU_1338259_0_0_1"/>
<protein>
    <submittedName>
        <fullName evidence="2">Uncharacterized protein</fullName>
    </submittedName>
</protein>
<name>A0A0C9THU3_SPHS4</name>
<feature type="compositionally biased region" description="Low complexity" evidence="1">
    <location>
        <begin position="226"/>
        <end position="235"/>
    </location>
</feature>
<dbReference type="AlphaFoldDB" id="A0A0C9THU3"/>
<gene>
    <name evidence="2" type="ORF">M422DRAFT_269596</name>
</gene>
<evidence type="ECO:0000313" key="2">
    <source>
        <dbReference type="EMBL" id="KIJ29073.1"/>
    </source>
</evidence>
<proteinExistence type="predicted"/>
<feature type="region of interest" description="Disordered" evidence="1">
    <location>
        <begin position="216"/>
        <end position="244"/>
    </location>
</feature>
<organism evidence="2 3">
    <name type="scientific">Sphaerobolus stellatus (strain SS14)</name>
    <dbReference type="NCBI Taxonomy" id="990650"/>
    <lineage>
        <taxon>Eukaryota</taxon>
        <taxon>Fungi</taxon>
        <taxon>Dikarya</taxon>
        <taxon>Basidiomycota</taxon>
        <taxon>Agaricomycotina</taxon>
        <taxon>Agaricomycetes</taxon>
        <taxon>Phallomycetidae</taxon>
        <taxon>Geastrales</taxon>
        <taxon>Sphaerobolaceae</taxon>
        <taxon>Sphaerobolus</taxon>
    </lineage>
</organism>
<feature type="compositionally biased region" description="Polar residues" evidence="1">
    <location>
        <begin position="1"/>
        <end position="14"/>
    </location>
</feature>
<reference evidence="2 3" key="1">
    <citation type="submission" date="2014-06" db="EMBL/GenBank/DDBJ databases">
        <title>Evolutionary Origins and Diversification of the Mycorrhizal Mutualists.</title>
        <authorList>
            <consortium name="DOE Joint Genome Institute"/>
            <consortium name="Mycorrhizal Genomics Consortium"/>
            <person name="Kohler A."/>
            <person name="Kuo A."/>
            <person name="Nagy L.G."/>
            <person name="Floudas D."/>
            <person name="Copeland A."/>
            <person name="Barry K.W."/>
            <person name="Cichocki N."/>
            <person name="Veneault-Fourrey C."/>
            <person name="LaButti K."/>
            <person name="Lindquist E.A."/>
            <person name="Lipzen A."/>
            <person name="Lundell T."/>
            <person name="Morin E."/>
            <person name="Murat C."/>
            <person name="Riley R."/>
            <person name="Ohm R."/>
            <person name="Sun H."/>
            <person name="Tunlid A."/>
            <person name="Henrissat B."/>
            <person name="Grigoriev I.V."/>
            <person name="Hibbett D.S."/>
            <person name="Martin F."/>
        </authorList>
    </citation>
    <scope>NUCLEOTIDE SEQUENCE [LARGE SCALE GENOMIC DNA]</scope>
    <source>
        <strain evidence="2 3">SS14</strain>
    </source>
</reference>
<keyword evidence="3" id="KW-1185">Reference proteome</keyword>